<accession>W0SIR0</accession>
<dbReference type="EMBL" id="AP012547">
    <property type="protein sequence ID" value="BAO30491.1"/>
    <property type="molecule type" value="Genomic_DNA"/>
</dbReference>
<dbReference type="KEGG" id="shd:SUTH_02712"/>
<sequence length="141" mass="15792">MTQITFLHGALDRLQAVAAWLAQAGREGKQVLVYVPATERSEHLDRLLWTHSATGFTPHCRAGDKLAAETPIILASDLDHPLHDECLLNLSDEVPPGFSRFQQLIEIVSAENDDKLPGRERFRFYRERGYPLEANDISGGI</sequence>
<dbReference type="PANTHER" id="PTHR38767">
    <property type="entry name" value="DNA POLYMERASE III SUBUNIT CHI"/>
    <property type="match status" value="1"/>
</dbReference>
<evidence type="ECO:0000313" key="1">
    <source>
        <dbReference type="EMBL" id="BAO30491.1"/>
    </source>
</evidence>
<dbReference type="Proteomes" id="UP000031637">
    <property type="component" value="Chromosome"/>
</dbReference>
<dbReference type="OrthoDB" id="5297568at2"/>
<dbReference type="SUPFAM" id="SSF102400">
    <property type="entry name" value="DNA polymerase III chi subunit"/>
    <property type="match status" value="1"/>
</dbReference>
<dbReference type="RefSeq" id="WP_041099933.1">
    <property type="nucleotide sequence ID" value="NZ_AP012547.1"/>
</dbReference>
<dbReference type="AlphaFoldDB" id="W0SIR0"/>
<protein>
    <submittedName>
        <fullName evidence="1">DNA polymerase III subunit chi HolC</fullName>
    </submittedName>
</protein>
<dbReference type="InterPro" id="IPR007459">
    <property type="entry name" value="DNA_pol3_chi"/>
</dbReference>
<name>W0SIR0_9PROT</name>
<dbReference type="Pfam" id="PF04364">
    <property type="entry name" value="DNA_pol3_chi"/>
    <property type="match status" value="1"/>
</dbReference>
<dbReference type="GO" id="GO:0003677">
    <property type="term" value="F:DNA binding"/>
    <property type="evidence" value="ECO:0007669"/>
    <property type="project" value="InterPro"/>
</dbReference>
<reference evidence="1 2" key="1">
    <citation type="journal article" date="2014" name="Syst. Appl. Microbiol.">
        <title>Complete genomes of freshwater sulfur oxidizers Sulfuricella denitrificans skB26 and Sulfuritalea hydrogenivorans sk43H: genetic insights into the sulfur oxidation pathway of betaproteobacteria.</title>
        <authorList>
            <person name="Watanabe T."/>
            <person name="Kojima H."/>
            <person name="Fukui M."/>
        </authorList>
    </citation>
    <scope>NUCLEOTIDE SEQUENCE [LARGE SCALE GENOMIC DNA]</scope>
    <source>
        <strain evidence="1">DSM22779</strain>
    </source>
</reference>
<dbReference type="HOGENOM" id="CLU_131584_2_0_4"/>
<dbReference type="GO" id="GO:0032298">
    <property type="term" value="P:positive regulation of DNA-templated DNA replication initiation"/>
    <property type="evidence" value="ECO:0007669"/>
    <property type="project" value="TreeGrafter"/>
</dbReference>
<dbReference type="STRING" id="1223802.SUTH_02712"/>
<dbReference type="PANTHER" id="PTHR38767:SF1">
    <property type="entry name" value="DNA POLYMERASE III SUBUNIT CHI"/>
    <property type="match status" value="1"/>
</dbReference>
<dbReference type="GO" id="GO:0006260">
    <property type="term" value="P:DNA replication"/>
    <property type="evidence" value="ECO:0007669"/>
    <property type="project" value="InterPro"/>
</dbReference>
<gene>
    <name evidence="1" type="ORF">SUTH_02712</name>
</gene>
<keyword evidence="2" id="KW-1185">Reference proteome</keyword>
<dbReference type="InterPro" id="IPR036768">
    <property type="entry name" value="PolIII_chi_sf"/>
</dbReference>
<organism evidence="1 2">
    <name type="scientific">Sulfuritalea hydrogenivorans sk43H</name>
    <dbReference type="NCBI Taxonomy" id="1223802"/>
    <lineage>
        <taxon>Bacteria</taxon>
        <taxon>Pseudomonadati</taxon>
        <taxon>Pseudomonadota</taxon>
        <taxon>Betaproteobacteria</taxon>
        <taxon>Nitrosomonadales</taxon>
        <taxon>Sterolibacteriaceae</taxon>
        <taxon>Sulfuritalea</taxon>
    </lineage>
</organism>
<dbReference type="GO" id="GO:0003887">
    <property type="term" value="F:DNA-directed DNA polymerase activity"/>
    <property type="evidence" value="ECO:0007669"/>
    <property type="project" value="InterPro"/>
</dbReference>
<dbReference type="Gene3D" id="3.40.50.10110">
    <property type="entry name" value="DNA polymerase III subunit chi"/>
    <property type="match status" value="1"/>
</dbReference>
<proteinExistence type="predicted"/>
<evidence type="ECO:0000313" key="2">
    <source>
        <dbReference type="Proteomes" id="UP000031637"/>
    </source>
</evidence>